<reference evidence="20 21" key="1">
    <citation type="submission" date="2018-11" db="EMBL/GenBank/DDBJ databases">
        <title>Genome sequencing of Lautropia sp. KCOM 2505 (= ChDC F240).</title>
        <authorList>
            <person name="Kook J.-K."/>
            <person name="Park S.-N."/>
            <person name="Lim Y.K."/>
        </authorList>
    </citation>
    <scope>NUCLEOTIDE SEQUENCE [LARGE SCALE GENOMIC DNA]</scope>
    <source>
        <strain evidence="20 21">KCOM 2505</strain>
    </source>
</reference>
<dbReference type="GO" id="GO:0002939">
    <property type="term" value="P:tRNA N1-guanine methylation"/>
    <property type="evidence" value="ECO:0007669"/>
    <property type="project" value="TreeGrafter"/>
</dbReference>
<feature type="domain" description="tRNA methyltransferase TRMD/TRM10-type" evidence="19">
    <location>
        <begin position="34"/>
        <end position="241"/>
    </location>
</feature>
<comment type="function">
    <text evidence="1 15 17">Specifically methylates guanosine-37 in various tRNAs.</text>
</comment>
<evidence type="ECO:0000256" key="3">
    <source>
        <dbReference type="ARBA" id="ARBA00007630"/>
    </source>
</evidence>
<gene>
    <name evidence="15 20" type="primary">trmD</name>
    <name evidence="20" type="ORF">EHV23_02230</name>
</gene>
<keyword evidence="11 15" id="KW-0819">tRNA processing</keyword>
<evidence type="ECO:0000313" key="21">
    <source>
        <dbReference type="Proteomes" id="UP000270261"/>
    </source>
</evidence>
<evidence type="ECO:0000256" key="15">
    <source>
        <dbReference type="HAMAP-Rule" id="MF_00605"/>
    </source>
</evidence>
<dbReference type="NCBIfam" id="NF000648">
    <property type="entry name" value="PRK00026.1"/>
    <property type="match status" value="1"/>
</dbReference>
<evidence type="ECO:0000256" key="13">
    <source>
        <dbReference type="ARBA" id="ARBA00033392"/>
    </source>
</evidence>
<feature type="binding site" evidence="15 16">
    <location>
        <position position="118"/>
    </location>
    <ligand>
        <name>S-adenosyl-L-methionine</name>
        <dbReference type="ChEBI" id="CHEBI:59789"/>
    </ligand>
</feature>
<dbReference type="PANTHER" id="PTHR46417">
    <property type="entry name" value="TRNA (GUANINE-N(1)-)-METHYLTRANSFERASE"/>
    <property type="match status" value="1"/>
</dbReference>
<evidence type="ECO:0000313" key="20">
    <source>
        <dbReference type="EMBL" id="RRN46041.1"/>
    </source>
</evidence>
<proteinExistence type="inferred from homology"/>
<keyword evidence="10 15" id="KW-0949">S-adenosyl-L-methionine</keyword>
<dbReference type="PIRSF" id="PIRSF000386">
    <property type="entry name" value="tRNA_mtase"/>
    <property type="match status" value="1"/>
</dbReference>
<evidence type="ECO:0000256" key="9">
    <source>
        <dbReference type="ARBA" id="ARBA00022679"/>
    </source>
</evidence>
<dbReference type="CDD" id="cd18080">
    <property type="entry name" value="TrmD-like"/>
    <property type="match status" value="1"/>
</dbReference>
<accession>A0A3R8T4H6</accession>
<dbReference type="EMBL" id="RRUE01000001">
    <property type="protein sequence ID" value="RRN46041.1"/>
    <property type="molecule type" value="Genomic_DNA"/>
</dbReference>
<organism evidence="20 21">
    <name type="scientific">Lautropia dentalis</name>
    <dbReference type="NCBI Taxonomy" id="2490857"/>
    <lineage>
        <taxon>Bacteria</taxon>
        <taxon>Pseudomonadati</taxon>
        <taxon>Pseudomonadota</taxon>
        <taxon>Betaproteobacteria</taxon>
        <taxon>Burkholderiales</taxon>
        <taxon>Burkholderiaceae</taxon>
        <taxon>Lautropia</taxon>
    </lineage>
</organism>
<name>A0A3R8T4H6_9BURK</name>
<feature type="binding site" evidence="15 16">
    <location>
        <begin position="138"/>
        <end position="143"/>
    </location>
    <ligand>
        <name>S-adenosyl-L-methionine</name>
        <dbReference type="ChEBI" id="CHEBI:59789"/>
    </ligand>
</feature>
<keyword evidence="21" id="KW-1185">Reference proteome</keyword>
<dbReference type="SUPFAM" id="SSF75217">
    <property type="entry name" value="alpha/beta knot"/>
    <property type="match status" value="1"/>
</dbReference>
<evidence type="ECO:0000256" key="10">
    <source>
        <dbReference type="ARBA" id="ARBA00022691"/>
    </source>
</evidence>
<keyword evidence="8 15" id="KW-0489">Methyltransferase</keyword>
<sequence>MSQGERQPLHPASPAEDPPVRSSRVRHAPDAYFLRCWNPRDYTFDNYRRIDDRPYGGGPGMVMLAEPLLRCLADLRGTRAREGRPPLPVIYLSPQGQHFSQSRAQRLAASPGAILLCGRYEAIDQRFLDAEVDEEISMGDFVVSGGELPAMLLLDAVVRLLPGVLNHGESAEQDSFADGAPAQRLLDCPHYTRPEVLPPGLVGDVDPAVPAVLLSGNHRDIDQWRHARALEATCAKRPDLLVDLGS</sequence>
<evidence type="ECO:0000256" key="7">
    <source>
        <dbReference type="ARBA" id="ARBA00022490"/>
    </source>
</evidence>
<dbReference type="InterPro" id="IPR016009">
    <property type="entry name" value="tRNA_MeTrfase_TRMD/TRM10"/>
</dbReference>
<dbReference type="InterPro" id="IPR023148">
    <property type="entry name" value="tRNA_m1G_MeTrfase_C_sf"/>
</dbReference>
<comment type="caution">
    <text evidence="20">The sequence shown here is derived from an EMBL/GenBank/DDBJ whole genome shotgun (WGS) entry which is preliminary data.</text>
</comment>
<comment type="subcellular location">
    <subcellularLocation>
        <location evidence="2 15 17">Cytoplasm</location>
    </subcellularLocation>
</comment>
<comment type="similarity">
    <text evidence="3 15 17">Belongs to the RNA methyltransferase TrmD family.</text>
</comment>
<evidence type="ECO:0000256" key="8">
    <source>
        <dbReference type="ARBA" id="ARBA00022603"/>
    </source>
</evidence>
<feature type="region of interest" description="Disordered" evidence="18">
    <location>
        <begin position="1"/>
        <end position="24"/>
    </location>
</feature>
<evidence type="ECO:0000256" key="1">
    <source>
        <dbReference type="ARBA" id="ARBA00002634"/>
    </source>
</evidence>
<dbReference type="Pfam" id="PF01746">
    <property type="entry name" value="tRNA_m1G_MT"/>
    <property type="match status" value="1"/>
</dbReference>
<protein>
    <recommendedName>
        <fullName evidence="6 15">tRNA (guanine-N(1)-)-methyltransferase</fullName>
        <ecNumber evidence="5 15">2.1.1.228</ecNumber>
    </recommendedName>
    <alternativeName>
        <fullName evidence="12 15">M1G-methyltransferase</fullName>
    </alternativeName>
    <alternativeName>
        <fullName evidence="13 15">tRNA [GM37] methyltransferase</fullName>
    </alternativeName>
</protein>
<dbReference type="Proteomes" id="UP000270261">
    <property type="component" value="Unassembled WGS sequence"/>
</dbReference>
<evidence type="ECO:0000256" key="14">
    <source>
        <dbReference type="ARBA" id="ARBA00047783"/>
    </source>
</evidence>
<evidence type="ECO:0000259" key="19">
    <source>
        <dbReference type="Pfam" id="PF01746"/>
    </source>
</evidence>
<evidence type="ECO:0000256" key="12">
    <source>
        <dbReference type="ARBA" id="ARBA00029736"/>
    </source>
</evidence>
<dbReference type="Gene3D" id="1.10.1270.20">
    <property type="entry name" value="tRNA(m1g37)methyltransferase, domain 2"/>
    <property type="match status" value="1"/>
</dbReference>
<comment type="subunit">
    <text evidence="4 15 17">Homodimer.</text>
</comment>
<evidence type="ECO:0000256" key="6">
    <source>
        <dbReference type="ARBA" id="ARBA00014679"/>
    </source>
</evidence>
<comment type="catalytic activity">
    <reaction evidence="14 15 17">
        <text>guanosine(37) in tRNA + S-adenosyl-L-methionine = N(1)-methylguanosine(37) in tRNA + S-adenosyl-L-homocysteine + H(+)</text>
        <dbReference type="Rhea" id="RHEA:36899"/>
        <dbReference type="Rhea" id="RHEA-COMP:10145"/>
        <dbReference type="Rhea" id="RHEA-COMP:10147"/>
        <dbReference type="ChEBI" id="CHEBI:15378"/>
        <dbReference type="ChEBI" id="CHEBI:57856"/>
        <dbReference type="ChEBI" id="CHEBI:59789"/>
        <dbReference type="ChEBI" id="CHEBI:73542"/>
        <dbReference type="ChEBI" id="CHEBI:74269"/>
        <dbReference type="EC" id="2.1.1.228"/>
    </reaction>
</comment>
<evidence type="ECO:0000256" key="4">
    <source>
        <dbReference type="ARBA" id="ARBA00011738"/>
    </source>
</evidence>
<dbReference type="OrthoDB" id="9807416at2"/>
<evidence type="ECO:0000256" key="18">
    <source>
        <dbReference type="SAM" id="MobiDB-lite"/>
    </source>
</evidence>
<dbReference type="Gene3D" id="3.40.1280.10">
    <property type="match status" value="1"/>
</dbReference>
<dbReference type="PANTHER" id="PTHR46417:SF1">
    <property type="entry name" value="TRNA (GUANINE-N(1)-)-METHYLTRANSFERASE"/>
    <property type="match status" value="1"/>
</dbReference>
<dbReference type="InterPro" id="IPR002649">
    <property type="entry name" value="tRNA_m1G_MeTrfase_TrmD"/>
</dbReference>
<dbReference type="GO" id="GO:0005829">
    <property type="term" value="C:cytosol"/>
    <property type="evidence" value="ECO:0007669"/>
    <property type="project" value="TreeGrafter"/>
</dbReference>
<dbReference type="NCBIfam" id="TIGR00088">
    <property type="entry name" value="trmD"/>
    <property type="match status" value="1"/>
</dbReference>
<evidence type="ECO:0000256" key="11">
    <source>
        <dbReference type="ARBA" id="ARBA00022694"/>
    </source>
</evidence>
<evidence type="ECO:0000256" key="2">
    <source>
        <dbReference type="ARBA" id="ARBA00004496"/>
    </source>
</evidence>
<keyword evidence="9 15" id="KW-0808">Transferase</keyword>
<dbReference type="GO" id="GO:0052906">
    <property type="term" value="F:tRNA (guanine(37)-N1)-methyltransferase activity"/>
    <property type="evidence" value="ECO:0007669"/>
    <property type="project" value="UniProtKB-UniRule"/>
</dbReference>
<evidence type="ECO:0000256" key="5">
    <source>
        <dbReference type="ARBA" id="ARBA00012807"/>
    </source>
</evidence>
<evidence type="ECO:0000256" key="17">
    <source>
        <dbReference type="RuleBase" id="RU003464"/>
    </source>
</evidence>
<dbReference type="AlphaFoldDB" id="A0A3R8T4H6"/>
<dbReference type="InterPro" id="IPR029026">
    <property type="entry name" value="tRNA_m1G_MTases_N"/>
</dbReference>
<dbReference type="HAMAP" id="MF_00605">
    <property type="entry name" value="TrmD"/>
    <property type="match status" value="1"/>
</dbReference>
<evidence type="ECO:0000256" key="16">
    <source>
        <dbReference type="PIRSR" id="PIRSR000386-1"/>
    </source>
</evidence>
<keyword evidence="7 15" id="KW-0963">Cytoplasm</keyword>
<dbReference type="EC" id="2.1.1.228" evidence="5 15"/>
<dbReference type="InterPro" id="IPR029028">
    <property type="entry name" value="Alpha/beta_knot_MTases"/>
</dbReference>